<dbReference type="STRING" id="104452.A0A0L7LKB4"/>
<dbReference type="PANTHER" id="PTHR19960:SF12">
    <property type="entry name" value="TEKTIN-4"/>
    <property type="match status" value="1"/>
</dbReference>
<feature type="region of interest" description="Disordered" evidence="6">
    <location>
        <begin position="24"/>
        <end position="43"/>
    </location>
</feature>
<dbReference type="GO" id="GO:0015630">
    <property type="term" value="C:microtubule cytoskeleton"/>
    <property type="evidence" value="ECO:0007669"/>
    <property type="project" value="UniProtKB-UniRule"/>
</dbReference>
<dbReference type="GO" id="GO:0060271">
    <property type="term" value="P:cilium assembly"/>
    <property type="evidence" value="ECO:0007669"/>
    <property type="project" value="UniProtKB-UniRule"/>
</dbReference>
<evidence type="ECO:0000256" key="4">
    <source>
        <dbReference type="RuleBase" id="RU367040"/>
    </source>
</evidence>
<comment type="similarity">
    <text evidence="1 4">Belongs to the tektin family.</text>
</comment>
<comment type="subcellular location">
    <subcellularLocation>
        <location evidence="4">Cytoplasm</location>
        <location evidence="4">Cytoskeleton</location>
        <location evidence="4">Cilium axoneme</location>
    </subcellularLocation>
</comment>
<dbReference type="InterPro" id="IPR000435">
    <property type="entry name" value="Tektins"/>
</dbReference>
<comment type="caution">
    <text evidence="7">The sequence shown here is derived from an EMBL/GenBank/DDBJ whole genome shotgun (WGS) entry which is preliminary data.</text>
</comment>
<organism evidence="7 8">
    <name type="scientific">Operophtera brumata</name>
    <name type="common">Winter moth</name>
    <name type="synonym">Phalaena brumata</name>
    <dbReference type="NCBI Taxonomy" id="104452"/>
    <lineage>
        <taxon>Eukaryota</taxon>
        <taxon>Metazoa</taxon>
        <taxon>Ecdysozoa</taxon>
        <taxon>Arthropoda</taxon>
        <taxon>Hexapoda</taxon>
        <taxon>Insecta</taxon>
        <taxon>Pterygota</taxon>
        <taxon>Neoptera</taxon>
        <taxon>Endopterygota</taxon>
        <taxon>Lepidoptera</taxon>
        <taxon>Glossata</taxon>
        <taxon>Ditrysia</taxon>
        <taxon>Geometroidea</taxon>
        <taxon>Geometridae</taxon>
        <taxon>Larentiinae</taxon>
        <taxon>Operophtera</taxon>
    </lineage>
</organism>
<dbReference type="GO" id="GO:0060294">
    <property type="term" value="P:cilium movement involved in cell motility"/>
    <property type="evidence" value="ECO:0007669"/>
    <property type="project" value="UniProtKB-UniRule"/>
</dbReference>
<dbReference type="Proteomes" id="UP000037510">
    <property type="component" value="Unassembled WGS sequence"/>
</dbReference>
<proteinExistence type="inferred from homology"/>
<reference evidence="7 8" key="1">
    <citation type="journal article" date="2015" name="Genome Biol. Evol.">
        <title>The genome of winter moth (Operophtera brumata) provides a genomic perspective on sexual dimorphism and phenology.</title>
        <authorList>
            <person name="Derks M.F."/>
            <person name="Smit S."/>
            <person name="Salis L."/>
            <person name="Schijlen E."/>
            <person name="Bossers A."/>
            <person name="Mateman C."/>
            <person name="Pijl A.S."/>
            <person name="de Ridder D."/>
            <person name="Groenen M.A."/>
            <person name="Visser M.E."/>
            <person name="Megens H.J."/>
        </authorList>
    </citation>
    <scope>NUCLEOTIDE SEQUENCE [LARGE SCALE GENOMIC DNA]</scope>
    <source>
        <strain evidence="7">WM2013NL</strain>
        <tissue evidence="7">Head and thorax</tissue>
    </source>
</reference>
<evidence type="ECO:0000256" key="5">
    <source>
        <dbReference type="SAM" id="Coils"/>
    </source>
</evidence>
<evidence type="ECO:0000313" key="8">
    <source>
        <dbReference type="Proteomes" id="UP000037510"/>
    </source>
</evidence>
<evidence type="ECO:0000256" key="3">
    <source>
        <dbReference type="ARBA" id="ARBA00023054"/>
    </source>
</evidence>
<dbReference type="PANTHER" id="PTHR19960">
    <property type="entry name" value="TEKTIN"/>
    <property type="match status" value="1"/>
</dbReference>
<protein>
    <recommendedName>
        <fullName evidence="4">Tektin</fullName>
    </recommendedName>
</protein>
<dbReference type="GO" id="GO:0005634">
    <property type="term" value="C:nucleus"/>
    <property type="evidence" value="ECO:0007669"/>
    <property type="project" value="TreeGrafter"/>
</dbReference>
<gene>
    <name evidence="7" type="ORF">OBRU01_06910</name>
</gene>
<keyword evidence="3 5" id="KW-0175">Coiled coil</keyword>
<keyword evidence="4" id="KW-0282">Flagellum</keyword>
<dbReference type="Pfam" id="PF03148">
    <property type="entry name" value="Tektin"/>
    <property type="match status" value="1"/>
</dbReference>
<accession>A0A0L7LKB4</accession>
<feature type="coiled-coil region" evidence="5">
    <location>
        <begin position="140"/>
        <end position="192"/>
    </location>
</feature>
<evidence type="ECO:0000256" key="6">
    <source>
        <dbReference type="SAM" id="MobiDB-lite"/>
    </source>
</evidence>
<dbReference type="InterPro" id="IPR048256">
    <property type="entry name" value="Tektin-like"/>
</dbReference>
<sequence length="505" mass="57063">MADPIKTCPDICPATGLIEEPKSFLGAGESRGPENPNATPYVPGNFTQRVPRVYPPGAPPIYLPQPTDTTSGDILGMGPVGPWASGHLDWTPNAGTTGVRPVVDKYSITRYSTGEWRQNNERILNPRATNKGAALEIQIKKDLNDALGKMDNKLNDTNKKLDKRVKDLTFWKKKVEDALNAITVELATLDANRVKLKGACRILMMPEAISRECLELRTNRYEPDLVRDDAEQELIKEVAIVGEIRRVFSVTLAKVEEMMCNLKAAKSSIEFDWSDKNLSLKLDKINLSLSPESNLILYHPGVARWTDNSVGLEYWEHYCSESIFNCDEVRQKSEALRSDLMTAIVKGSQDMKIQADRTNQAFGETVLATQQMCAALEQTLKDNLQKIVDIENLIEYLKESLRQVDERNKLVMTRLHTRNYERPSVENCRDEAQFGLMAEAKFIKETSESLADKMRQADDVRNELMQYRGQLEKEIACKRKSLQIDEDRCARVRAFMPTPEEFAGA</sequence>
<dbReference type="EMBL" id="JTDY01000784">
    <property type="protein sequence ID" value="KOB75887.1"/>
    <property type="molecule type" value="Genomic_DNA"/>
</dbReference>
<name>A0A0L7LKB4_OPEBR</name>
<evidence type="ECO:0000256" key="1">
    <source>
        <dbReference type="ARBA" id="ARBA00007209"/>
    </source>
</evidence>
<keyword evidence="2" id="KW-0963">Cytoplasm</keyword>
<dbReference type="GO" id="GO:0005930">
    <property type="term" value="C:axoneme"/>
    <property type="evidence" value="ECO:0007669"/>
    <property type="project" value="UniProtKB-SubCell"/>
</dbReference>
<dbReference type="AlphaFoldDB" id="A0A0L7LKB4"/>
<keyword evidence="4" id="KW-0966">Cell projection</keyword>
<evidence type="ECO:0000256" key="2">
    <source>
        <dbReference type="ARBA" id="ARBA00022490"/>
    </source>
</evidence>
<keyword evidence="8" id="KW-1185">Reference proteome</keyword>
<evidence type="ECO:0000313" key="7">
    <source>
        <dbReference type="EMBL" id="KOB75887.1"/>
    </source>
</evidence>
<keyword evidence="4" id="KW-0969">Cilium</keyword>
<feature type="coiled-coil region" evidence="5">
    <location>
        <begin position="443"/>
        <end position="470"/>
    </location>
</feature>